<evidence type="ECO:0000313" key="8">
    <source>
        <dbReference type="Proteomes" id="UP000198670"/>
    </source>
</evidence>
<dbReference type="EMBL" id="FOQO01000007">
    <property type="protein sequence ID" value="SFJ13347.1"/>
    <property type="molecule type" value="Genomic_DNA"/>
</dbReference>
<evidence type="ECO:0000256" key="6">
    <source>
        <dbReference type="SAM" id="Phobius"/>
    </source>
</evidence>
<feature type="transmembrane region" description="Helical" evidence="6">
    <location>
        <begin position="184"/>
        <end position="202"/>
    </location>
</feature>
<feature type="transmembrane region" description="Helical" evidence="6">
    <location>
        <begin position="402"/>
        <end position="423"/>
    </location>
</feature>
<dbReference type="PANTHER" id="PTHR30250">
    <property type="entry name" value="PST FAMILY PREDICTED COLANIC ACID TRANSPORTER"/>
    <property type="match status" value="1"/>
</dbReference>
<reference evidence="7 8" key="1">
    <citation type="submission" date="2016-10" db="EMBL/GenBank/DDBJ databases">
        <authorList>
            <person name="de Groot N.N."/>
        </authorList>
    </citation>
    <scope>NUCLEOTIDE SEQUENCE [LARGE SCALE GENOMIC DNA]</scope>
    <source>
        <strain evidence="7 8">RK1</strain>
    </source>
</reference>
<feature type="transmembrane region" description="Helical" evidence="6">
    <location>
        <begin position="376"/>
        <end position="396"/>
    </location>
</feature>
<evidence type="ECO:0000256" key="1">
    <source>
        <dbReference type="ARBA" id="ARBA00004651"/>
    </source>
</evidence>
<feature type="transmembrane region" description="Helical" evidence="6">
    <location>
        <begin position="160"/>
        <end position="178"/>
    </location>
</feature>
<dbReference type="Proteomes" id="UP000198670">
    <property type="component" value="Unassembled WGS sequence"/>
</dbReference>
<feature type="transmembrane region" description="Helical" evidence="6">
    <location>
        <begin position="21"/>
        <end position="41"/>
    </location>
</feature>
<evidence type="ECO:0000256" key="5">
    <source>
        <dbReference type="ARBA" id="ARBA00023136"/>
    </source>
</evidence>
<sequence>MSLKKNLLKNGLATVFQKLIRVFEQLALVPFFISAWGAAYYGEWLTLTIFPTIIGLSDLGIGSAAANTFVLRYGAKDYQGAANVYRSGRRLISTSILVSILLGGIVIGLLDYYGVFAKTLIVRSDAILAVSFLMLAKLLDFFQQLYEAHFRAARHAARSINLLSIYALLKIVGSILALTLGGGIVSVAVVTFGIAIVFNAYFGWQATVQLKTDENYISKGYLVKSDMTMVAKKGFGYLLSPIWQSVYFQGTTFVVRITLGPEAVALFNTVRTVCRSVNQLFNMVNGTVFPELQYELSIGRLHIARLLFRRSLSLVLGTAVLGMLLLGLFGAQWYAWWTKHTLDPPPLMWQIFIIGIGFNALWWTASMVFRAVNKPYVLVLAGLAGSVISVGLSYFLCLSHGLVGAALGSLALEIIMVAVVLPVSCRYLGQYVWQLPKGIWSDSAVFFKKIGKISK</sequence>
<feature type="transmembrane region" description="Helical" evidence="6">
    <location>
        <begin position="120"/>
        <end position="139"/>
    </location>
</feature>
<evidence type="ECO:0000313" key="7">
    <source>
        <dbReference type="EMBL" id="SFJ13347.1"/>
    </source>
</evidence>
<evidence type="ECO:0000256" key="3">
    <source>
        <dbReference type="ARBA" id="ARBA00022692"/>
    </source>
</evidence>
<keyword evidence="5 6" id="KW-0472">Membrane</keyword>
<dbReference type="PANTHER" id="PTHR30250:SF26">
    <property type="entry name" value="PSMA PROTEIN"/>
    <property type="match status" value="1"/>
</dbReference>
<proteinExistence type="predicted"/>
<protein>
    <submittedName>
        <fullName evidence="7">Membrane protein involved in the export of O-antigen and teichoic acid</fullName>
    </submittedName>
</protein>
<dbReference type="STRING" id="1477437.SAMN05444682_107324"/>
<dbReference type="OrthoDB" id="7011692at2"/>
<dbReference type="AlphaFoldDB" id="A0A1I3NW06"/>
<feature type="transmembrane region" description="Helical" evidence="6">
    <location>
        <begin position="47"/>
        <end position="70"/>
    </location>
</feature>
<dbReference type="InterPro" id="IPR050833">
    <property type="entry name" value="Poly_Biosynth_Transport"/>
</dbReference>
<gene>
    <name evidence="7" type="ORF">SAMN05444682_107324</name>
</gene>
<accession>A0A1I3NW06</accession>
<keyword evidence="4 6" id="KW-1133">Transmembrane helix</keyword>
<evidence type="ECO:0000256" key="2">
    <source>
        <dbReference type="ARBA" id="ARBA00022475"/>
    </source>
</evidence>
<dbReference type="RefSeq" id="WP_090628412.1">
    <property type="nucleotide sequence ID" value="NZ_FOQO01000007.1"/>
</dbReference>
<comment type="subcellular location">
    <subcellularLocation>
        <location evidence="1">Cell membrane</location>
        <topology evidence="1">Multi-pass membrane protein</topology>
    </subcellularLocation>
</comment>
<keyword evidence="2" id="KW-1003">Cell membrane</keyword>
<organism evidence="7 8">
    <name type="scientific">Parapedobacter indicus</name>
    <dbReference type="NCBI Taxonomy" id="1477437"/>
    <lineage>
        <taxon>Bacteria</taxon>
        <taxon>Pseudomonadati</taxon>
        <taxon>Bacteroidota</taxon>
        <taxon>Sphingobacteriia</taxon>
        <taxon>Sphingobacteriales</taxon>
        <taxon>Sphingobacteriaceae</taxon>
        <taxon>Parapedobacter</taxon>
    </lineage>
</organism>
<dbReference type="GO" id="GO:0005886">
    <property type="term" value="C:plasma membrane"/>
    <property type="evidence" value="ECO:0007669"/>
    <property type="project" value="UniProtKB-SubCell"/>
</dbReference>
<name>A0A1I3NW06_9SPHI</name>
<feature type="transmembrane region" description="Helical" evidence="6">
    <location>
        <begin position="91"/>
        <end position="114"/>
    </location>
</feature>
<evidence type="ECO:0000256" key="4">
    <source>
        <dbReference type="ARBA" id="ARBA00022989"/>
    </source>
</evidence>
<keyword evidence="8" id="KW-1185">Reference proteome</keyword>
<keyword evidence="3 6" id="KW-0812">Transmembrane</keyword>
<feature type="transmembrane region" description="Helical" evidence="6">
    <location>
        <begin position="347"/>
        <end position="369"/>
    </location>
</feature>
<feature type="transmembrane region" description="Helical" evidence="6">
    <location>
        <begin position="312"/>
        <end position="335"/>
    </location>
</feature>